<feature type="domain" description="Aminoglycoside phosphotransferase" evidence="1">
    <location>
        <begin position="186"/>
        <end position="249"/>
    </location>
</feature>
<accession>A0ABT3HMP6</accession>
<dbReference type="InterPro" id="IPR002575">
    <property type="entry name" value="Aminoglycoside_PTrfase"/>
</dbReference>
<sequence>MELNTIIKKFIATENYEITPITNGLINSTFLLENKDTSEKFILQKINKQIFKNPVSIIKNHLTINKKLISNNYQLEVIRPVCTSENEFLIPDENDDVWRIQNFIENSLTFLKIPSHEIAYEAAKAFSHFLDIINIENSVNIEETLPDFINFEKRIFDYQTSLKNTDSSLIEKAKREIEQTNQFLSLPDKWIELEKNNLLPKRIIHADPKISNILFNQHQKPLAVIDLDTIMISTILYDFGDMIRSYTNTTNEDDGKTENNFNPEIYKAVKEGFLFHLKDKLTHTELENLDYAAKVVIYIQAIRFLTDYLNGSIYYSTKYPEHNLDRTRNQLQLLEGLNSFLSEK</sequence>
<dbReference type="InterPro" id="IPR050249">
    <property type="entry name" value="Pseudomonas-type_ThrB"/>
</dbReference>
<evidence type="ECO:0000313" key="2">
    <source>
        <dbReference type="EMBL" id="MCW3161056.1"/>
    </source>
</evidence>
<dbReference type="PANTHER" id="PTHR21064:SF5">
    <property type="entry name" value="SLR1880 PROTEIN"/>
    <property type="match status" value="1"/>
</dbReference>
<comment type="caution">
    <text evidence="2">The sequence shown here is derived from an EMBL/GenBank/DDBJ whole genome shotgun (WGS) entry which is preliminary data.</text>
</comment>
<evidence type="ECO:0000259" key="1">
    <source>
        <dbReference type="Pfam" id="PF01636"/>
    </source>
</evidence>
<dbReference type="Gene3D" id="3.90.1200.10">
    <property type="match status" value="1"/>
</dbReference>
<dbReference type="Proteomes" id="UP001163719">
    <property type="component" value="Unassembled WGS sequence"/>
</dbReference>
<dbReference type="SUPFAM" id="SSF56112">
    <property type="entry name" value="Protein kinase-like (PK-like)"/>
    <property type="match status" value="1"/>
</dbReference>
<dbReference type="InterPro" id="IPR011009">
    <property type="entry name" value="Kinase-like_dom_sf"/>
</dbReference>
<gene>
    <name evidence="2" type="ORF">OH806_07210</name>
</gene>
<dbReference type="RefSeq" id="WP_264743011.1">
    <property type="nucleotide sequence ID" value="NZ_JAPDHV010000003.1"/>
</dbReference>
<dbReference type="EMBL" id="JAPDHV010000003">
    <property type="protein sequence ID" value="MCW3161056.1"/>
    <property type="molecule type" value="Genomic_DNA"/>
</dbReference>
<protein>
    <submittedName>
        <fullName evidence="2">Aminoglycoside phosphotransferase family protein</fullName>
    </submittedName>
</protein>
<proteinExistence type="predicted"/>
<reference evidence="2" key="1">
    <citation type="submission" date="2022-10" db="EMBL/GenBank/DDBJ databases">
        <title>Chryseobacterium babae sp. nov. isolated from the gut of the beetle Oryctes rhinoceros, and Chryseobacterium kimseyorum sp. nov., isolated from a stick insect rearing cage.</title>
        <authorList>
            <person name="Shelomi M."/>
            <person name="Han C.-J."/>
            <person name="Chen W.-M."/>
            <person name="Chen H.-K."/>
            <person name="Liaw S.-J."/>
            <person name="Muhle E."/>
            <person name="Clermont D."/>
        </authorList>
    </citation>
    <scope>NUCLEOTIDE SEQUENCE</scope>
    <source>
        <strain evidence="2">WLa1L2M3</strain>
    </source>
</reference>
<name>A0ABT3HMP6_9FLAO</name>
<organism evidence="2 3">
    <name type="scientific">Chryseobacterium oryctis</name>
    <dbReference type="NCBI Taxonomy" id="2952618"/>
    <lineage>
        <taxon>Bacteria</taxon>
        <taxon>Pseudomonadati</taxon>
        <taxon>Bacteroidota</taxon>
        <taxon>Flavobacteriia</taxon>
        <taxon>Flavobacteriales</taxon>
        <taxon>Weeksellaceae</taxon>
        <taxon>Chryseobacterium group</taxon>
        <taxon>Chryseobacterium</taxon>
    </lineage>
</organism>
<evidence type="ECO:0000313" key="3">
    <source>
        <dbReference type="Proteomes" id="UP001163719"/>
    </source>
</evidence>
<dbReference type="PANTHER" id="PTHR21064">
    <property type="entry name" value="AMINOGLYCOSIDE PHOSPHOTRANSFERASE DOMAIN-CONTAINING PROTEIN-RELATED"/>
    <property type="match status" value="1"/>
</dbReference>
<keyword evidence="3" id="KW-1185">Reference proteome</keyword>
<dbReference type="Pfam" id="PF01636">
    <property type="entry name" value="APH"/>
    <property type="match status" value="1"/>
</dbReference>